<dbReference type="InterPro" id="IPR001680">
    <property type="entry name" value="WD40_rpt"/>
</dbReference>
<organism evidence="10 11">
    <name type="scientific">Pristionchus fissidentatus</name>
    <dbReference type="NCBI Taxonomy" id="1538716"/>
    <lineage>
        <taxon>Eukaryota</taxon>
        <taxon>Metazoa</taxon>
        <taxon>Ecdysozoa</taxon>
        <taxon>Nematoda</taxon>
        <taxon>Chromadorea</taxon>
        <taxon>Rhabditida</taxon>
        <taxon>Rhabditina</taxon>
        <taxon>Diplogasteromorpha</taxon>
        <taxon>Diplogasteroidea</taxon>
        <taxon>Neodiplogasteridae</taxon>
        <taxon>Pristionchus</taxon>
    </lineage>
</organism>
<keyword evidence="4 8" id="KW-0853">WD repeat</keyword>
<evidence type="ECO:0000313" key="11">
    <source>
        <dbReference type="Proteomes" id="UP001432322"/>
    </source>
</evidence>
<comment type="subcellular location">
    <subcellularLocation>
        <location evidence="2">Cytoplasm</location>
    </subcellularLocation>
    <subcellularLocation>
        <location evidence="1">Nucleus</location>
    </subcellularLocation>
</comment>
<dbReference type="PANTHER" id="PTHR19855:SF12">
    <property type="entry name" value="WD REPEAT-CONTAINING PROTEIN 37"/>
    <property type="match status" value="1"/>
</dbReference>
<dbReference type="AlphaFoldDB" id="A0AAV5VHU2"/>
<dbReference type="InterPro" id="IPR036322">
    <property type="entry name" value="WD40_repeat_dom_sf"/>
</dbReference>
<feature type="repeat" description="WD" evidence="8">
    <location>
        <begin position="348"/>
        <end position="387"/>
    </location>
</feature>
<accession>A0AAV5VHU2</accession>
<feature type="region of interest" description="Disordered" evidence="9">
    <location>
        <begin position="1"/>
        <end position="43"/>
    </location>
</feature>
<feature type="region of interest" description="Disordered" evidence="9">
    <location>
        <begin position="225"/>
        <end position="254"/>
    </location>
</feature>
<dbReference type="Pfam" id="PF00400">
    <property type="entry name" value="WD40"/>
    <property type="match status" value="5"/>
</dbReference>
<comment type="caution">
    <text evidence="10">The sequence shown here is derived from an EMBL/GenBank/DDBJ whole genome shotgun (WGS) entry which is preliminary data.</text>
</comment>
<evidence type="ECO:0000256" key="9">
    <source>
        <dbReference type="SAM" id="MobiDB-lite"/>
    </source>
</evidence>
<evidence type="ECO:0000256" key="6">
    <source>
        <dbReference type="ARBA" id="ARBA00023242"/>
    </source>
</evidence>
<feature type="compositionally biased region" description="Polar residues" evidence="9">
    <location>
        <begin position="1"/>
        <end position="24"/>
    </location>
</feature>
<evidence type="ECO:0000256" key="7">
    <source>
        <dbReference type="ARBA" id="ARBA00040954"/>
    </source>
</evidence>
<evidence type="ECO:0000256" key="4">
    <source>
        <dbReference type="ARBA" id="ARBA00022574"/>
    </source>
</evidence>
<keyword evidence="5" id="KW-0677">Repeat</keyword>
<feature type="repeat" description="WD" evidence="8">
    <location>
        <begin position="189"/>
        <end position="226"/>
    </location>
</feature>
<reference evidence="10" key="1">
    <citation type="submission" date="2023-10" db="EMBL/GenBank/DDBJ databases">
        <title>Genome assembly of Pristionchus species.</title>
        <authorList>
            <person name="Yoshida K."/>
            <person name="Sommer R.J."/>
        </authorList>
    </citation>
    <scope>NUCLEOTIDE SEQUENCE</scope>
    <source>
        <strain evidence="10">RS5133</strain>
    </source>
</reference>
<dbReference type="PRINTS" id="PR00320">
    <property type="entry name" value="GPROTEINBRPT"/>
</dbReference>
<keyword evidence="3" id="KW-0963">Cytoplasm</keyword>
<dbReference type="GO" id="GO:0005634">
    <property type="term" value="C:nucleus"/>
    <property type="evidence" value="ECO:0007669"/>
    <property type="project" value="UniProtKB-SubCell"/>
</dbReference>
<feature type="compositionally biased region" description="Polar residues" evidence="9">
    <location>
        <begin position="32"/>
        <end position="43"/>
    </location>
</feature>
<dbReference type="SUPFAM" id="SSF50978">
    <property type="entry name" value="WD40 repeat-like"/>
    <property type="match status" value="1"/>
</dbReference>
<gene>
    <name evidence="10" type="ORF">PFISCL1PPCAC_10366</name>
</gene>
<dbReference type="SMART" id="SM00320">
    <property type="entry name" value="WD40"/>
    <property type="match status" value="6"/>
</dbReference>
<proteinExistence type="predicted"/>
<dbReference type="PANTHER" id="PTHR19855">
    <property type="entry name" value="WD40 REPEAT PROTEIN 12, 37"/>
    <property type="match status" value="1"/>
</dbReference>
<dbReference type="InterPro" id="IPR019775">
    <property type="entry name" value="WD40_repeat_CS"/>
</dbReference>
<evidence type="ECO:0000256" key="8">
    <source>
        <dbReference type="PROSITE-ProRule" id="PRU00221"/>
    </source>
</evidence>
<dbReference type="PROSITE" id="PS50294">
    <property type="entry name" value="WD_REPEATS_REGION"/>
    <property type="match status" value="4"/>
</dbReference>
<keyword evidence="11" id="KW-1185">Reference proteome</keyword>
<dbReference type="CDD" id="cd00200">
    <property type="entry name" value="WD40"/>
    <property type="match status" value="1"/>
</dbReference>
<dbReference type="PROSITE" id="PS50082">
    <property type="entry name" value="WD_REPEATS_2"/>
    <property type="match status" value="5"/>
</dbReference>
<feature type="non-terminal residue" evidence="10">
    <location>
        <position position="1"/>
    </location>
</feature>
<protein>
    <recommendedName>
        <fullName evidence="7">WD repeat-containing protein 37</fullName>
    </recommendedName>
</protein>
<dbReference type="InterPro" id="IPR020472">
    <property type="entry name" value="WD40_PAC1"/>
</dbReference>
<evidence type="ECO:0000256" key="5">
    <source>
        <dbReference type="ARBA" id="ARBA00022737"/>
    </source>
</evidence>
<feature type="non-terminal residue" evidence="10">
    <location>
        <position position="469"/>
    </location>
</feature>
<dbReference type="GO" id="GO:0005737">
    <property type="term" value="C:cytoplasm"/>
    <property type="evidence" value="ECO:0007669"/>
    <property type="project" value="UniProtKB-SubCell"/>
</dbReference>
<feature type="repeat" description="WD" evidence="8">
    <location>
        <begin position="147"/>
        <end position="188"/>
    </location>
</feature>
<keyword evidence="6" id="KW-0539">Nucleus</keyword>
<evidence type="ECO:0000256" key="1">
    <source>
        <dbReference type="ARBA" id="ARBA00004123"/>
    </source>
</evidence>
<feature type="repeat" description="WD" evidence="8">
    <location>
        <begin position="263"/>
        <end position="304"/>
    </location>
</feature>
<evidence type="ECO:0000313" key="10">
    <source>
        <dbReference type="EMBL" id="GMT19069.1"/>
    </source>
</evidence>
<dbReference type="EMBL" id="BTSY01000003">
    <property type="protein sequence ID" value="GMT19069.1"/>
    <property type="molecule type" value="Genomic_DNA"/>
</dbReference>
<name>A0AAV5VHU2_9BILA</name>
<dbReference type="Gene3D" id="2.130.10.10">
    <property type="entry name" value="YVTN repeat-like/Quinoprotein amine dehydrogenase"/>
    <property type="match status" value="3"/>
</dbReference>
<evidence type="ECO:0000256" key="2">
    <source>
        <dbReference type="ARBA" id="ARBA00004496"/>
    </source>
</evidence>
<evidence type="ECO:0000256" key="3">
    <source>
        <dbReference type="ARBA" id="ARBA00022490"/>
    </source>
</evidence>
<feature type="repeat" description="WD" evidence="8">
    <location>
        <begin position="305"/>
        <end position="346"/>
    </location>
</feature>
<sequence length="469" mass="51829">ISGMNTPSVSSASHKRSQASVTTTERARANTDSELLSAQPSNYDLENDYPAHKARLYHLFTMIDKEFDRLYAENIALRARVGITHTDPLTDIGILPPEVPLDGPKPGRKAMQMGQKLRTALGKRPPGRLVFKVGGSVSHRFRLENAFEGHRDGVWYVASNCNLNVAVSASADQTCRVWSIDDGECSHIYTGHTGSVNCVSLSPAEGSTDLSIASASGDETVHVWKIPHSGQSTERKEGNEEKEEEENVNGEEPRRISSPLIRLTGHKGVISSCQWMSTGSQLVSGSWDRTANLYDVERGEILNVLTGHEMELTCTAAHPWHKLIATASKDCTFRLWDLREPMQSVAVLQAHEDTVTSVTFSNDKVISASDDRTLKVWDTRNMRTAYSNVRLSSPPNHISVGSVNNLIAVPLDNAHVCIYDLNGQRLLHRRCHTRLATCTSWSDGSTLLTGGFDRLLISWKVSTKEKEEK</sequence>
<dbReference type="Proteomes" id="UP001432322">
    <property type="component" value="Unassembled WGS sequence"/>
</dbReference>
<dbReference type="PROSITE" id="PS00678">
    <property type="entry name" value="WD_REPEATS_1"/>
    <property type="match status" value="1"/>
</dbReference>
<dbReference type="InterPro" id="IPR015943">
    <property type="entry name" value="WD40/YVTN_repeat-like_dom_sf"/>
</dbReference>
<feature type="compositionally biased region" description="Acidic residues" evidence="9">
    <location>
        <begin position="240"/>
        <end position="249"/>
    </location>
</feature>